<evidence type="ECO:0000256" key="1">
    <source>
        <dbReference type="ARBA" id="ARBA00001917"/>
    </source>
</evidence>
<evidence type="ECO:0000256" key="9">
    <source>
        <dbReference type="ARBA" id="ARBA00023014"/>
    </source>
</evidence>
<keyword evidence="13" id="KW-1185">Reference proteome</keyword>
<proteinExistence type="inferred from homology"/>
<dbReference type="RefSeq" id="WP_344719024.1">
    <property type="nucleotide sequence ID" value="NZ_BAAAUS010000002.1"/>
</dbReference>
<comment type="caution">
    <text evidence="12">The sequence shown here is derived from an EMBL/GenBank/DDBJ whole genome shotgun (WGS) entry which is preliminary data.</text>
</comment>
<keyword evidence="5" id="KW-0285">Flavoprotein</keyword>
<evidence type="ECO:0000256" key="4">
    <source>
        <dbReference type="ARBA" id="ARBA00022485"/>
    </source>
</evidence>
<evidence type="ECO:0000259" key="11">
    <source>
        <dbReference type="SMART" id="SM00928"/>
    </source>
</evidence>
<evidence type="ECO:0000256" key="7">
    <source>
        <dbReference type="ARBA" id="ARBA00022723"/>
    </source>
</evidence>
<keyword evidence="7" id="KW-0479">Metal-binding</keyword>
<protein>
    <submittedName>
        <fullName evidence="12">NADH-ubiquinone oxidoreductase-F iron-sulfur binding region domain-containing protein</fullName>
    </submittedName>
</protein>
<evidence type="ECO:0000256" key="3">
    <source>
        <dbReference type="ARBA" id="ARBA00007523"/>
    </source>
</evidence>
<evidence type="ECO:0000256" key="2">
    <source>
        <dbReference type="ARBA" id="ARBA00001966"/>
    </source>
</evidence>
<dbReference type="PANTHER" id="PTHR11780">
    <property type="entry name" value="NADH-UBIQUINONE OXIDOREDUCTASE FLAVOPROTEIN 1 NDUFV1"/>
    <property type="match status" value="1"/>
</dbReference>
<dbReference type="InterPro" id="IPR019575">
    <property type="entry name" value="Nuop51_4Fe4S-bd"/>
</dbReference>
<dbReference type="InterPro" id="IPR037207">
    <property type="entry name" value="Nuop51_4Fe4S-bd_sf"/>
</dbReference>
<dbReference type="Gene3D" id="3.40.50.11540">
    <property type="entry name" value="NADH-ubiquinone oxidoreductase 51kDa subunit"/>
    <property type="match status" value="1"/>
</dbReference>
<keyword evidence="4" id="KW-0004">4Fe-4S</keyword>
<reference evidence="13" key="1">
    <citation type="journal article" date="2019" name="Int. J. Syst. Evol. Microbiol.">
        <title>The Global Catalogue of Microorganisms (GCM) 10K type strain sequencing project: providing services to taxonomists for standard genome sequencing and annotation.</title>
        <authorList>
            <consortium name="The Broad Institute Genomics Platform"/>
            <consortium name="The Broad Institute Genome Sequencing Center for Infectious Disease"/>
            <person name="Wu L."/>
            <person name="Ma J."/>
        </authorList>
    </citation>
    <scope>NUCLEOTIDE SEQUENCE [LARGE SCALE GENOMIC DNA]</scope>
    <source>
        <strain evidence="13">CCM 7043</strain>
    </source>
</reference>
<evidence type="ECO:0000256" key="8">
    <source>
        <dbReference type="ARBA" id="ARBA00023004"/>
    </source>
</evidence>
<name>A0ABW4ENW8_9PSEU</name>
<dbReference type="PANTHER" id="PTHR11780:SF10">
    <property type="entry name" value="NADH DEHYDROGENASE [UBIQUINONE] FLAVOPROTEIN 1, MITOCHONDRIAL"/>
    <property type="match status" value="1"/>
</dbReference>
<dbReference type="SUPFAM" id="SSF142019">
    <property type="entry name" value="Nqo1 FMN-binding domain-like"/>
    <property type="match status" value="1"/>
</dbReference>
<evidence type="ECO:0000256" key="10">
    <source>
        <dbReference type="SAM" id="MobiDB-lite"/>
    </source>
</evidence>
<keyword evidence="9" id="KW-0411">Iron-sulfur</keyword>
<dbReference type="Proteomes" id="UP001597114">
    <property type="component" value="Unassembled WGS sequence"/>
</dbReference>
<sequence length="435" mass="44726">MTAPTSVPLPDPPSGSVRLLAGSAGSGSPAALADHLARYGPLPVRTDGPAELIDAVDRSGLRGRGGAGFPMSRKLRTVAAGRGRPIVVANGCDGDPATAKDAKLLEFAPHLVIDGVLLACHAVGADEAAICVGEGHAHARSMHAALDARRDENVTIRAVEVPRRYVAGEESALVNFLNSGDARPTVTPPRPAERGVGGRPTLVDNVETLAHLALITRFGARWFRAAGTAQSPGTTLVTLGGAVRRPGVYEVELGTPVGAVLAEAGGESEPLQAVQIGGLGGSWVSIRQARALPLAHEDCRAAGTVMGTAALVALPQHACGIAETARTLRYLAVESAGQCGPCMFGLPAIADDMDDLVRGADPSGAALDRLHNRLGMIEGRGACAHPDATTRFAAAALRVFADDIADHVAGRTCPWVDAAPWMPVPDPAGRSEGER</sequence>
<comment type="cofactor">
    <cofactor evidence="2">
        <name>[4Fe-4S] cluster</name>
        <dbReference type="ChEBI" id="CHEBI:49883"/>
    </cofactor>
</comment>
<organism evidence="12 13">
    <name type="scientific">Pseudonocardia yunnanensis</name>
    <dbReference type="NCBI Taxonomy" id="58107"/>
    <lineage>
        <taxon>Bacteria</taxon>
        <taxon>Bacillati</taxon>
        <taxon>Actinomycetota</taxon>
        <taxon>Actinomycetes</taxon>
        <taxon>Pseudonocardiales</taxon>
        <taxon>Pseudonocardiaceae</taxon>
        <taxon>Pseudonocardia</taxon>
    </lineage>
</organism>
<feature type="region of interest" description="Disordered" evidence="10">
    <location>
        <begin position="180"/>
        <end position="199"/>
    </location>
</feature>
<evidence type="ECO:0000256" key="6">
    <source>
        <dbReference type="ARBA" id="ARBA00022643"/>
    </source>
</evidence>
<dbReference type="InterPro" id="IPR050837">
    <property type="entry name" value="ComplexI_51kDa_subunit"/>
</dbReference>
<gene>
    <name evidence="12" type="ORF">ACFSJD_07130</name>
</gene>
<evidence type="ECO:0000313" key="13">
    <source>
        <dbReference type="Proteomes" id="UP001597114"/>
    </source>
</evidence>
<dbReference type="Gene3D" id="1.20.1440.230">
    <property type="entry name" value="NADH-ubiquinone oxidoreductase 51kDa subunit, iron-sulphur binding domain"/>
    <property type="match status" value="1"/>
</dbReference>
<keyword evidence="8" id="KW-0408">Iron</keyword>
<dbReference type="Pfam" id="PF10531">
    <property type="entry name" value="SLBB"/>
    <property type="match status" value="1"/>
</dbReference>
<dbReference type="SUPFAM" id="SSF142984">
    <property type="entry name" value="Nqo1 middle domain-like"/>
    <property type="match status" value="1"/>
</dbReference>
<dbReference type="InterPro" id="IPR011538">
    <property type="entry name" value="Nuo51_FMN-bd"/>
</dbReference>
<dbReference type="InterPro" id="IPR037225">
    <property type="entry name" value="Nuo51_FMN-bd_sf"/>
</dbReference>
<evidence type="ECO:0000256" key="5">
    <source>
        <dbReference type="ARBA" id="ARBA00022630"/>
    </source>
</evidence>
<dbReference type="SUPFAM" id="SSF140490">
    <property type="entry name" value="Nqo1C-terminal domain-like"/>
    <property type="match status" value="1"/>
</dbReference>
<feature type="domain" description="NADH-ubiquinone oxidoreductase 51kDa subunit iron-sulphur binding" evidence="11">
    <location>
        <begin position="321"/>
        <end position="366"/>
    </location>
</feature>
<dbReference type="Pfam" id="PF10589">
    <property type="entry name" value="NADH_4Fe-4S"/>
    <property type="match status" value="1"/>
</dbReference>
<dbReference type="InterPro" id="IPR019554">
    <property type="entry name" value="Soluble_ligand-bd"/>
</dbReference>
<accession>A0ABW4ENW8</accession>
<dbReference type="Gene3D" id="3.10.20.600">
    <property type="match status" value="1"/>
</dbReference>
<dbReference type="EMBL" id="JBHUCO010000007">
    <property type="protein sequence ID" value="MFD1517251.1"/>
    <property type="molecule type" value="Genomic_DNA"/>
</dbReference>
<keyword evidence="6" id="KW-0288">FMN</keyword>
<dbReference type="Pfam" id="PF01512">
    <property type="entry name" value="Complex1_51K"/>
    <property type="match status" value="1"/>
</dbReference>
<evidence type="ECO:0000313" key="12">
    <source>
        <dbReference type="EMBL" id="MFD1517251.1"/>
    </source>
</evidence>
<comment type="similarity">
    <text evidence="3">Belongs to the complex I 51 kDa subunit family.</text>
</comment>
<comment type="cofactor">
    <cofactor evidence="1">
        <name>FMN</name>
        <dbReference type="ChEBI" id="CHEBI:58210"/>
    </cofactor>
</comment>
<dbReference type="SMART" id="SM00928">
    <property type="entry name" value="NADH_4Fe-4S"/>
    <property type="match status" value="1"/>
</dbReference>